<feature type="compositionally biased region" description="Basic and acidic residues" evidence="1">
    <location>
        <begin position="95"/>
        <end position="121"/>
    </location>
</feature>
<name>A0AAV2N511_9HYME</name>
<dbReference type="AlphaFoldDB" id="A0AAV2N511"/>
<keyword evidence="2" id="KW-0472">Membrane</keyword>
<reference evidence="3" key="1">
    <citation type="submission" date="2024-04" db="EMBL/GenBank/DDBJ databases">
        <authorList>
            <consortium name="Molecular Ecology Group"/>
        </authorList>
    </citation>
    <scope>NUCLEOTIDE SEQUENCE</scope>
</reference>
<evidence type="ECO:0000256" key="1">
    <source>
        <dbReference type="SAM" id="MobiDB-lite"/>
    </source>
</evidence>
<protein>
    <submittedName>
        <fullName evidence="3">Uncharacterized protein</fullName>
    </submittedName>
</protein>
<feature type="region of interest" description="Disordered" evidence="1">
    <location>
        <begin position="71"/>
        <end position="132"/>
    </location>
</feature>
<dbReference type="Proteomes" id="UP001497644">
    <property type="component" value="Chromosome 10"/>
</dbReference>
<proteinExistence type="predicted"/>
<feature type="transmembrane region" description="Helical" evidence="2">
    <location>
        <begin position="33"/>
        <end position="53"/>
    </location>
</feature>
<accession>A0AAV2N511</accession>
<sequence>MKKKTMAPGRQVEDPPPLSLSFLPFPSTAVLHLYSYGTQHVVSAFIIIIIISVDGPLMKRRLGRPGEIQEVREEGGRVDSAAQQEQQEVKVGPYGEDKTKVKEEEEKMVTERWRNREERRGLPSRVSWLASR</sequence>
<gene>
    <name evidence="3" type="ORF">LPLAT_LOCUS1299</name>
</gene>
<keyword evidence="2" id="KW-0812">Transmembrane</keyword>
<evidence type="ECO:0000256" key="2">
    <source>
        <dbReference type="SAM" id="Phobius"/>
    </source>
</evidence>
<dbReference type="EMBL" id="OZ034833">
    <property type="protein sequence ID" value="CAL1674744.1"/>
    <property type="molecule type" value="Genomic_DNA"/>
</dbReference>
<organism evidence="3 4">
    <name type="scientific">Lasius platythorax</name>
    <dbReference type="NCBI Taxonomy" id="488582"/>
    <lineage>
        <taxon>Eukaryota</taxon>
        <taxon>Metazoa</taxon>
        <taxon>Ecdysozoa</taxon>
        <taxon>Arthropoda</taxon>
        <taxon>Hexapoda</taxon>
        <taxon>Insecta</taxon>
        <taxon>Pterygota</taxon>
        <taxon>Neoptera</taxon>
        <taxon>Endopterygota</taxon>
        <taxon>Hymenoptera</taxon>
        <taxon>Apocrita</taxon>
        <taxon>Aculeata</taxon>
        <taxon>Formicoidea</taxon>
        <taxon>Formicidae</taxon>
        <taxon>Formicinae</taxon>
        <taxon>Lasius</taxon>
        <taxon>Lasius</taxon>
    </lineage>
</organism>
<evidence type="ECO:0000313" key="4">
    <source>
        <dbReference type="Proteomes" id="UP001497644"/>
    </source>
</evidence>
<keyword evidence="2" id="KW-1133">Transmembrane helix</keyword>
<evidence type="ECO:0000313" key="3">
    <source>
        <dbReference type="EMBL" id="CAL1674744.1"/>
    </source>
</evidence>
<keyword evidence="4" id="KW-1185">Reference proteome</keyword>